<accession>A0A2T3NZA2</accession>
<reference evidence="2 3" key="1">
    <citation type="submission" date="2018-01" db="EMBL/GenBank/DDBJ databases">
        <title>Whole genome sequencing of Histamine producing bacteria.</title>
        <authorList>
            <person name="Butler K."/>
        </authorList>
    </citation>
    <scope>NUCLEOTIDE SEQUENCE [LARGE SCALE GENOMIC DNA]</scope>
    <source>
        <strain evidence="2 3">DSM 100436</strain>
    </source>
</reference>
<dbReference type="InterPro" id="IPR007730">
    <property type="entry name" value="SPOR-like_dom"/>
</dbReference>
<dbReference type="SUPFAM" id="SSF110997">
    <property type="entry name" value="Sporulation related repeat"/>
    <property type="match status" value="1"/>
</dbReference>
<dbReference type="EMBL" id="PYMA01000002">
    <property type="protein sequence ID" value="PSW21549.1"/>
    <property type="molecule type" value="Genomic_DNA"/>
</dbReference>
<evidence type="ECO:0000259" key="1">
    <source>
        <dbReference type="Pfam" id="PF05036"/>
    </source>
</evidence>
<dbReference type="Proteomes" id="UP000241771">
    <property type="component" value="Unassembled WGS sequence"/>
</dbReference>
<keyword evidence="3" id="KW-1185">Reference proteome</keyword>
<gene>
    <name evidence="2" type="ORF">C9I98_04860</name>
</gene>
<dbReference type="AlphaFoldDB" id="A0A2T3NZA2"/>
<evidence type="ECO:0000313" key="2">
    <source>
        <dbReference type="EMBL" id="PSW21549.1"/>
    </source>
</evidence>
<sequence>MASASPSIAAEPQTNVTGCTASSLPSGWQRLNSQCDTGTGLWGRDPQPHQSHFWLQCNYSQAIPARKFSNIVTQAFPSASYLIHDGKSYRCLIGPFDSVEQAKDAKVKLAAAKIEKTFIRQTKQPIAISSAGKTLQPILAAVENEQAQTKPSQRANAEPPKETLIENRTVLDSAIYSFTFDNIKYYQPKNIQSSKDMPPAFVKEHNQYWSRVSIQNAGQWCQRFGLRLPTYDELKHLQTYGQRFLLRNHWPVSNSYWSDTINSYTGEIKTLNLRNGHYDEYRPRALLYTTCVTEAS</sequence>
<evidence type="ECO:0000313" key="3">
    <source>
        <dbReference type="Proteomes" id="UP000241771"/>
    </source>
</evidence>
<dbReference type="Pfam" id="PF05036">
    <property type="entry name" value="SPOR"/>
    <property type="match status" value="1"/>
</dbReference>
<protein>
    <submittedName>
        <fullName evidence="2">SPOR domain-containing protein</fullName>
    </submittedName>
</protein>
<comment type="caution">
    <text evidence="2">The sequence shown here is derived from an EMBL/GenBank/DDBJ whole genome shotgun (WGS) entry which is preliminary data.</text>
</comment>
<name>A0A2T3NZA2_9GAMM</name>
<dbReference type="OrthoDB" id="5811976at2"/>
<proteinExistence type="predicted"/>
<dbReference type="GO" id="GO:0042834">
    <property type="term" value="F:peptidoglycan binding"/>
    <property type="evidence" value="ECO:0007669"/>
    <property type="project" value="InterPro"/>
</dbReference>
<feature type="domain" description="SPOR" evidence="1">
    <location>
        <begin position="51"/>
        <end position="119"/>
    </location>
</feature>
<organism evidence="2 3">
    <name type="scientific">Photobacterium sanctipauli</name>
    <dbReference type="NCBI Taxonomy" id="1342794"/>
    <lineage>
        <taxon>Bacteria</taxon>
        <taxon>Pseudomonadati</taxon>
        <taxon>Pseudomonadota</taxon>
        <taxon>Gammaproteobacteria</taxon>
        <taxon>Vibrionales</taxon>
        <taxon>Vibrionaceae</taxon>
        <taxon>Photobacterium</taxon>
    </lineage>
</organism>
<dbReference type="InterPro" id="IPR036680">
    <property type="entry name" value="SPOR-like_sf"/>
</dbReference>